<dbReference type="Proteomes" id="UP001259420">
    <property type="component" value="Unassembled WGS sequence"/>
</dbReference>
<sequence>MAEMFKARFPFSIVSLNSQFGSNLL</sequence>
<accession>A0ACC6JUD8</accession>
<reference evidence="1" key="1">
    <citation type="submission" date="2023-07" db="EMBL/GenBank/DDBJ databases">
        <title>Sorghum-associated microbial communities from plants grown in Nebraska, USA.</title>
        <authorList>
            <person name="Schachtman D."/>
        </authorList>
    </citation>
    <scope>NUCLEOTIDE SEQUENCE</scope>
    <source>
        <strain evidence="1">BE46</strain>
    </source>
</reference>
<dbReference type="EMBL" id="JAVDSD010000014">
    <property type="protein sequence ID" value="MDR6609792.1"/>
    <property type="molecule type" value="Genomic_DNA"/>
</dbReference>
<organism evidence="1 2">
    <name type="scientific">Pseudomonas synxantha</name>
    <dbReference type="NCBI Taxonomy" id="47883"/>
    <lineage>
        <taxon>Bacteria</taxon>
        <taxon>Pseudomonadati</taxon>
        <taxon>Pseudomonadota</taxon>
        <taxon>Gammaproteobacteria</taxon>
        <taxon>Pseudomonadales</taxon>
        <taxon>Pseudomonadaceae</taxon>
        <taxon>Pseudomonas</taxon>
    </lineage>
</organism>
<protein>
    <submittedName>
        <fullName evidence="1">Uncharacterized protein</fullName>
    </submittedName>
</protein>
<comment type="caution">
    <text evidence="1">The sequence shown here is derived from an EMBL/GenBank/DDBJ whole genome shotgun (WGS) entry which is preliminary data.</text>
</comment>
<name>A0ACC6JUD8_9PSED</name>
<proteinExistence type="predicted"/>
<evidence type="ECO:0000313" key="2">
    <source>
        <dbReference type="Proteomes" id="UP001259420"/>
    </source>
</evidence>
<gene>
    <name evidence="1" type="ORF">J2X87_004896</name>
</gene>
<evidence type="ECO:0000313" key="1">
    <source>
        <dbReference type="EMBL" id="MDR6609792.1"/>
    </source>
</evidence>
<keyword evidence="2" id="KW-1185">Reference proteome</keyword>